<dbReference type="EMBL" id="CADCSY010000127">
    <property type="protein sequence ID" value="CAA9261266.1"/>
    <property type="molecule type" value="Genomic_DNA"/>
</dbReference>
<reference evidence="2" key="1">
    <citation type="submission" date="2020-02" db="EMBL/GenBank/DDBJ databases">
        <authorList>
            <person name="Meier V. D."/>
        </authorList>
    </citation>
    <scope>NUCLEOTIDE SEQUENCE</scope>
    <source>
        <strain evidence="2">AVDCRST_MAG20</strain>
    </source>
</reference>
<feature type="compositionally biased region" description="Basic and acidic residues" evidence="1">
    <location>
        <begin position="39"/>
        <end position="56"/>
    </location>
</feature>
<feature type="compositionally biased region" description="Basic residues" evidence="1">
    <location>
        <begin position="57"/>
        <end position="66"/>
    </location>
</feature>
<evidence type="ECO:0000256" key="1">
    <source>
        <dbReference type="SAM" id="MobiDB-lite"/>
    </source>
</evidence>
<accession>A0A6J4IT69</accession>
<gene>
    <name evidence="2" type="ORF">AVDCRST_MAG20-2718</name>
</gene>
<protein>
    <submittedName>
        <fullName evidence="2">Uncharacterized protein</fullName>
    </submittedName>
</protein>
<feature type="region of interest" description="Disordered" evidence="1">
    <location>
        <begin position="1"/>
        <end position="93"/>
    </location>
</feature>
<name>A0A6J4IT69_9ACTN</name>
<feature type="non-terminal residue" evidence="2">
    <location>
        <position position="93"/>
    </location>
</feature>
<dbReference type="AlphaFoldDB" id="A0A6J4IT69"/>
<evidence type="ECO:0000313" key="2">
    <source>
        <dbReference type="EMBL" id="CAA9261266.1"/>
    </source>
</evidence>
<organism evidence="2">
    <name type="scientific">uncultured Acidimicrobiales bacterium</name>
    <dbReference type="NCBI Taxonomy" id="310071"/>
    <lineage>
        <taxon>Bacteria</taxon>
        <taxon>Bacillati</taxon>
        <taxon>Actinomycetota</taxon>
        <taxon>Acidimicrobiia</taxon>
        <taxon>Acidimicrobiales</taxon>
        <taxon>environmental samples</taxon>
    </lineage>
</organism>
<feature type="non-terminal residue" evidence="2">
    <location>
        <position position="1"/>
    </location>
</feature>
<sequence length="93" mass="10258">GEGDVERDRGRGERRHGGRGGEPLLPRPRGEGGTGGLVHPHDVPLEGRGELQDDRRGRRAQRRRRLVLPVAEGRGRRDQGPAGVLEGRRGHRL</sequence>
<proteinExistence type="predicted"/>
<feature type="compositionally biased region" description="Basic and acidic residues" evidence="1">
    <location>
        <begin position="1"/>
        <end position="11"/>
    </location>
</feature>